<dbReference type="InterPro" id="IPR040183">
    <property type="entry name" value="THUMPD1-like"/>
</dbReference>
<comment type="caution">
    <text evidence="4">The sequence shown here is derived from an EMBL/GenBank/DDBJ whole genome shotgun (WGS) entry which is preliminary data.</text>
</comment>
<feature type="domain" description="THUMP" evidence="3">
    <location>
        <begin position="203"/>
        <end position="328"/>
    </location>
</feature>
<dbReference type="OrthoDB" id="367221at2759"/>
<dbReference type="AlphaFoldDB" id="A0A0N1NXQ6"/>
<dbReference type="PROSITE" id="PS51165">
    <property type="entry name" value="THUMP"/>
    <property type="match status" value="1"/>
</dbReference>
<evidence type="ECO:0000256" key="1">
    <source>
        <dbReference type="PROSITE-ProRule" id="PRU00529"/>
    </source>
</evidence>
<dbReference type="Gene3D" id="3.30.2300.10">
    <property type="entry name" value="THUMP superfamily"/>
    <property type="match status" value="1"/>
</dbReference>
<name>A0A0N1NXQ6_9EURO</name>
<keyword evidence="4" id="KW-0808">Transferase</keyword>
<dbReference type="VEuPathDB" id="FungiDB:AB675_1298"/>
<organism evidence="4 5">
    <name type="scientific">Cyphellophora attinorum</name>
    <dbReference type="NCBI Taxonomy" id="1664694"/>
    <lineage>
        <taxon>Eukaryota</taxon>
        <taxon>Fungi</taxon>
        <taxon>Dikarya</taxon>
        <taxon>Ascomycota</taxon>
        <taxon>Pezizomycotina</taxon>
        <taxon>Eurotiomycetes</taxon>
        <taxon>Chaetothyriomycetidae</taxon>
        <taxon>Chaetothyriales</taxon>
        <taxon>Cyphellophoraceae</taxon>
        <taxon>Cyphellophora</taxon>
    </lineage>
</organism>
<reference evidence="4 5" key="1">
    <citation type="submission" date="2015-06" db="EMBL/GenBank/DDBJ databases">
        <title>Draft genome of the ant-associated black yeast Phialophora attae CBS 131958.</title>
        <authorList>
            <person name="Moreno L.F."/>
            <person name="Stielow B.J."/>
            <person name="de Hoog S."/>
            <person name="Vicente V.A."/>
            <person name="Weiss V.A."/>
            <person name="de Vries M."/>
            <person name="Cruz L.M."/>
            <person name="Souza E.M."/>
        </authorList>
    </citation>
    <scope>NUCLEOTIDE SEQUENCE [LARGE SCALE GENOMIC DNA]</scope>
    <source>
        <strain evidence="4 5">CBS 131958</strain>
    </source>
</reference>
<dbReference type="GO" id="GO:0006400">
    <property type="term" value="P:tRNA modification"/>
    <property type="evidence" value="ECO:0007669"/>
    <property type="project" value="InterPro"/>
</dbReference>
<feature type="region of interest" description="Disordered" evidence="2">
    <location>
        <begin position="1"/>
        <end position="50"/>
    </location>
</feature>
<proteinExistence type="predicted"/>
<sequence length="367" mass="40208">MADQDTRSSKRQKFNGGSAAGNKSKYRSQAAANGRNASGRKNYGASLSASGLISGDVGIFVTCDKGKEKSALREMADMLTEEMDLDQEDDGPSESTPQADLAENGDASLINQNPASPEGIEDEIKRELAELVENDIVDGSKKRKRTRADDNRNNDATEDRDCKKPRLELVTLDIPCVTFIRFPTSTSRVYDPVDIVTKICKDAKADPSHQRSRFVKRLTPLSKVRKVMSGGVEELCGEILPAVFGAGDGAEEGSEDGSGYKYAIRVTVRNNDKVKKDDIIKTVAEEVRRLGQTDSEEVVSRHRVDLKGYDKLVLVEVYRNVVGMAVVDGEGDRGLRRFNLAEIYADGRREEEAATAPQTAKEAPETI</sequence>
<dbReference type="PANTHER" id="PTHR13452:SF10">
    <property type="entry name" value="THUMP DOMAIN-CONTAINING PROTEIN 1"/>
    <property type="match status" value="1"/>
</dbReference>
<dbReference type="InterPro" id="IPR004114">
    <property type="entry name" value="THUMP_dom"/>
</dbReference>
<keyword evidence="5" id="KW-1185">Reference proteome</keyword>
<feature type="region of interest" description="Disordered" evidence="2">
    <location>
        <begin position="141"/>
        <end position="160"/>
    </location>
</feature>
<dbReference type="EMBL" id="LFJN01000037">
    <property type="protein sequence ID" value="KPI35667.1"/>
    <property type="molecule type" value="Genomic_DNA"/>
</dbReference>
<dbReference type="Pfam" id="PF02926">
    <property type="entry name" value="THUMP"/>
    <property type="match status" value="1"/>
</dbReference>
<accession>A0A0N1NXQ6</accession>
<dbReference type="RefSeq" id="XP_017995630.1">
    <property type="nucleotide sequence ID" value="XM_018141177.1"/>
</dbReference>
<dbReference type="GeneID" id="28733057"/>
<dbReference type="Proteomes" id="UP000038010">
    <property type="component" value="Unassembled WGS sequence"/>
</dbReference>
<dbReference type="SUPFAM" id="SSF143437">
    <property type="entry name" value="THUMP domain-like"/>
    <property type="match status" value="1"/>
</dbReference>
<dbReference type="GO" id="GO:0016740">
    <property type="term" value="F:transferase activity"/>
    <property type="evidence" value="ECO:0007669"/>
    <property type="project" value="UniProtKB-KW"/>
</dbReference>
<feature type="region of interest" description="Disordered" evidence="2">
    <location>
        <begin position="84"/>
        <end position="117"/>
    </location>
</feature>
<feature type="region of interest" description="Disordered" evidence="2">
    <location>
        <begin position="348"/>
        <end position="367"/>
    </location>
</feature>
<protein>
    <submittedName>
        <fullName evidence="4">tRNA acetyltransferase TAN1</fullName>
    </submittedName>
</protein>
<dbReference type="GO" id="GO:0003723">
    <property type="term" value="F:RNA binding"/>
    <property type="evidence" value="ECO:0007669"/>
    <property type="project" value="UniProtKB-UniRule"/>
</dbReference>
<dbReference type="CDD" id="cd11717">
    <property type="entry name" value="THUMP_THUMPD1_like"/>
    <property type="match status" value="1"/>
</dbReference>
<evidence type="ECO:0000313" key="5">
    <source>
        <dbReference type="Proteomes" id="UP000038010"/>
    </source>
</evidence>
<feature type="compositionally biased region" description="Basic and acidic residues" evidence="2">
    <location>
        <begin position="147"/>
        <end position="160"/>
    </location>
</feature>
<gene>
    <name evidence="4" type="ORF">AB675_1298</name>
</gene>
<keyword evidence="1" id="KW-0694">RNA-binding</keyword>
<evidence type="ECO:0000256" key="2">
    <source>
        <dbReference type="SAM" id="MobiDB-lite"/>
    </source>
</evidence>
<evidence type="ECO:0000259" key="3">
    <source>
        <dbReference type="PROSITE" id="PS51165"/>
    </source>
</evidence>
<dbReference type="STRING" id="1664694.A0A0N1NXQ6"/>
<evidence type="ECO:0000313" key="4">
    <source>
        <dbReference type="EMBL" id="KPI35667.1"/>
    </source>
</evidence>
<dbReference type="PANTHER" id="PTHR13452">
    <property type="entry name" value="THUMP DOMAIN CONTAINING PROTEIN 1-RELATED"/>
    <property type="match status" value="1"/>
</dbReference>